<keyword evidence="6 8" id="KW-0539">Nucleus</keyword>
<comment type="similarity">
    <text evidence="2 8">Belongs to the Mediator complex subunit 4 family.</text>
</comment>
<keyword evidence="5 8" id="KW-0804">Transcription</keyword>
<accession>A0A1I7XQB5</accession>
<keyword evidence="8" id="KW-0010">Activator</keyword>
<evidence type="ECO:0000256" key="10">
    <source>
        <dbReference type="SAM" id="MobiDB-lite"/>
    </source>
</evidence>
<dbReference type="Pfam" id="PF10018">
    <property type="entry name" value="Med4"/>
    <property type="match status" value="1"/>
</dbReference>
<name>A0A1I7XQB5_HETBA</name>
<evidence type="ECO:0000256" key="5">
    <source>
        <dbReference type="ARBA" id="ARBA00023163"/>
    </source>
</evidence>
<comment type="subcellular location">
    <subcellularLocation>
        <location evidence="1 8">Nucleus</location>
    </subcellularLocation>
</comment>
<protein>
    <recommendedName>
        <fullName evidence="3 8">Mediator of RNA polymerase II transcription subunit 4</fullName>
    </recommendedName>
    <alternativeName>
        <fullName evidence="7 8">Mediator complex subunit 4</fullName>
    </alternativeName>
</protein>
<keyword evidence="9" id="KW-0175">Coiled coil</keyword>
<dbReference type="AlphaFoldDB" id="A0A1I7XQB5"/>
<dbReference type="InterPro" id="IPR019258">
    <property type="entry name" value="Mediator_Med4"/>
</dbReference>
<evidence type="ECO:0000313" key="13">
    <source>
        <dbReference type="WBParaSite" id="Hba_19718"/>
    </source>
</evidence>
<evidence type="ECO:0000256" key="3">
    <source>
        <dbReference type="ARBA" id="ARBA00020629"/>
    </source>
</evidence>
<dbReference type="GO" id="GO:0006357">
    <property type="term" value="P:regulation of transcription by RNA polymerase II"/>
    <property type="evidence" value="ECO:0007669"/>
    <property type="project" value="InterPro"/>
</dbReference>
<evidence type="ECO:0000256" key="9">
    <source>
        <dbReference type="SAM" id="Coils"/>
    </source>
</evidence>
<dbReference type="GO" id="GO:0016592">
    <property type="term" value="C:mediator complex"/>
    <property type="evidence" value="ECO:0007669"/>
    <property type="project" value="InterPro"/>
</dbReference>
<feature type="coiled-coil region" evidence="9">
    <location>
        <begin position="73"/>
        <end position="100"/>
    </location>
</feature>
<sequence>MGDRRSLRDCLLETVDDLDSIAKQVLECLLNRDKHQRGGETLTSLVQLFNRKQDETRTLLQKVAEYRSRELLIRKLEVCVDERNKVIEQLEANLKVAEMAITSAVYQANTKLHSVRESEARPVNSEEVIRLAHQISKSYSVAAPLYWQQGTVMLFFGLYLHYIFLVLLLYESLLRTVLILVVKIVLSYAQASPSPRGGRGGAQWAGRGGAGGVSPFQKRASQV</sequence>
<keyword evidence="12" id="KW-1185">Reference proteome</keyword>
<organism evidence="12 13">
    <name type="scientific">Heterorhabditis bacteriophora</name>
    <name type="common">Entomopathogenic nematode worm</name>
    <dbReference type="NCBI Taxonomy" id="37862"/>
    <lineage>
        <taxon>Eukaryota</taxon>
        <taxon>Metazoa</taxon>
        <taxon>Ecdysozoa</taxon>
        <taxon>Nematoda</taxon>
        <taxon>Chromadorea</taxon>
        <taxon>Rhabditida</taxon>
        <taxon>Rhabditina</taxon>
        <taxon>Rhabditomorpha</taxon>
        <taxon>Strongyloidea</taxon>
        <taxon>Heterorhabditidae</taxon>
        <taxon>Heterorhabditis</taxon>
    </lineage>
</organism>
<evidence type="ECO:0000256" key="4">
    <source>
        <dbReference type="ARBA" id="ARBA00023015"/>
    </source>
</evidence>
<keyword evidence="11" id="KW-0812">Transmembrane</keyword>
<dbReference type="GO" id="GO:0070847">
    <property type="term" value="C:core mediator complex"/>
    <property type="evidence" value="ECO:0007669"/>
    <property type="project" value="TreeGrafter"/>
</dbReference>
<evidence type="ECO:0000313" key="12">
    <source>
        <dbReference type="Proteomes" id="UP000095283"/>
    </source>
</evidence>
<evidence type="ECO:0000256" key="11">
    <source>
        <dbReference type="SAM" id="Phobius"/>
    </source>
</evidence>
<feature type="transmembrane region" description="Helical" evidence="11">
    <location>
        <begin position="145"/>
        <end position="167"/>
    </location>
</feature>
<evidence type="ECO:0000256" key="6">
    <source>
        <dbReference type="ARBA" id="ARBA00023242"/>
    </source>
</evidence>
<gene>
    <name evidence="8" type="primary">MED4</name>
</gene>
<comment type="subunit">
    <text evidence="8">Component of the Mediator complex.</text>
</comment>
<evidence type="ECO:0000256" key="8">
    <source>
        <dbReference type="RuleBase" id="RU364141"/>
    </source>
</evidence>
<keyword evidence="11" id="KW-1133">Transmembrane helix</keyword>
<dbReference type="WBParaSite" id="Hba_19718">
    <property type="protein sequence ID" value="Hba_19718"/>
    <property type="gene ID" value="Hba_19718"/>
</dbReference>
<dbReference type="PANTHER" id="PTHR13208">
    <property type="entry name" value="MEDIATOR OF RNA POLYMERASE II TRANSCRIPTION SUBUNIT 4"/>
    <property type="match status" value="1"/>
</dbReference>
<evidence type="ECO:0000256" key="7">
    <source>
        <dbReference type="ARBA" id="ARBA00031257"/>
    </source>
</evidence>
<keyword evidence="4 8" id="KW-0805">Transcription regulation</keyword>
<reference evidence="13" key="1">
    <citation type="submission" date="2016-11" db="UniProtKB">
        <authorList>
            <consortium name="WormBaseParasite"/>
        </authorList>
    </citation>
    <scope>IDENTIFICATION</scope>
</reference>
<feature type="region of interest" description="Disordered" evidence="10">
    <location>
        <begin position="191"/>
        <end position="223"/>
    </location>
</feature>
<dbReference type="PANTHER" id="PTHR13208:SF2">
    <property type="entry name" value="MEDIATOR OF RNA POLYMERASE II TRANSCRIPTION SUBUNIT 4"/>
    <property type="match status" value="1"/>
</dbReference>
<keyword evidence="11" id="KW-0472">Membrane</keyword>
<evidence type="ECO:0000256" key="1">
    <source>
        <dbReference type="ARBA" id="ARBA00004123"/>
    </source>
</evidence>
<dbReference type="GO" id="GO:0003712">
    <property type="term" value="F:transcription coregulator activity"/>
    <property type="evidence" value="ECO:0007669"/>
    <property type="project" value="InterPro"/>
</dbReference>
<evidence type="ECO:0000256" key="2">
    <source>
        <dbReference type="ARBA" id="ARBA00009626"/>
    </source>
</evidence>
<dbReference type="Proteomes" id="UP000095283">
    <property type="component" value="Unplaced"/>
</dbReference>
<comment type="function">
    <text evidence="8">Component of the Mediator complex, a coactivator involved in the regulated transcription of nearly all RNA polymerase II-dependent genes. Mediator functions as a bridge to convey information from gene-specific regulatory proteins to the basal RNA polymerase II transcription machinery. Mediator is recruited to promoters by direct interactions with regulatory proteins and serves as a scaffold for the assembly of a functional preinitiation complex with RNA polymerase II and the general transcription factors.</text>
</comment>
<feature type="compositionally biased region" description="Gly residues" evidence="10">
    <location>
        <begin position="197"/>
        <end position="212"/>
    </location>
</feature>
<proteinExistence type="inferred from homology"/>